<name>A0A4R1K8N5_9BACT</name>
<feature type="short sequence motif" description="Gly-cisPro motif, important for rejection of L-amino acids" evidence="2">
    <location>
        <begin position="139"/>
        <end position="140"/>
    </location>
</feature>
<gene>
    <name evidence="2" type="primary">dtd</name>
    <name evidence="3" type="ORF">C8D98_1595</name>
</gene>
<comment type="catalytic activity">
    <reaction evidence="2">
        <text>a D-aminoacyl-tRNA + H2O = a tRNA + a D-alpha-amino acid + H(+)</text>
        <dbReference type="Rhea" id="RHEA:13953"/>
        <dbReference type="Rhea" id="RHEA-COMP:10123"/>
        <dbReference type="Rhea" id="RHEA-COMP:10124"/>
        <dbReference type="ChEBI" id="CHEBI:15377"/>
        <dbReference type="ChEBI" id="CHEBI:15378"/>
        <dbReference type="ChEBI" id="CHEBI:59871"/>
        <dbReference type="ChEBI" id="CHEBI:78442"/>
        <dbReference type="ChEBI" id="CHEBI:79333"/>
        <dbReference type="EC" id="3.1.1.96"/>
    </reaction>
</comment>
<dbReference type="InterPro" id="IPR003732">
    <property type="entry name" value="Daa-tRNA_deacyls_DTD"/>
</dbReference>
<evidence type="ECO:0000256" key="2">
    <source>
        <dbReference type="HAMAP-Rule" id="MF_00518"/>
    </source>
</evidence>
<keyword evidence="2" id="KW-0963">Cytoplasm</keyword>
<dbReference type="Proteomes" id="UP000294614">
    <property type="component" value="Unassembled WGS sequence"/>
</dbReference>
<keyword evidence="2" id="KW-0694">RNA-binding</keyword>
<evidence type="ECO:0000256" key="1">
    <source>
        <dbReference type="ARBA" id="ARBA00009673"/>
    </source>
</evidence>
<dbReference type="FunFam" id="3.50.80.10:FF:000001">
    <property type="entry name" value="D-aminoacyl-tRNA deacylase"/>
    <property type="match status" value="1"/>
</dbReference>
<comment type="similarity">
    <text evidence="1 2">Belongs to the DTD family.</text>
</comment>
<proteinExistence type="inferred from homology"/>
<reference evidence="3 4" key="1">
    <citation type="submission" date="2019-03" db="EMBL/GenBank/DDBJ databases">
        <title>Genomic Encyclopedia of Type Strains, Phase IV (KMG-IV): sequencing the most valuable type-strain genomes for metagenomic binning, comparative biology and taxonomic classification.</title>
        <authorList>
            <person name="Goeker M."/>
        </authorList>
    </citation>
    <scope>NUCLEOTIDE SEQUENCE [LARGE SCALE GENOMIC DNA]</scope>
    <source>
        <strain evidence="3 4">DSM 24984</strain>
    </source>
</reference>
<dbReference type="GO" id="GO:0005737">
    <property type="term" value="C:cytoplasm"/>
    <property type="evidence" value="ECO:0007669"/>
    <property type="project" value="UniProtKB-SubCell"/>
</dbReference>
<dbReference type="EMBL" id="SMGG01000004">
    <property type="protein sequence ID" value="TCK60716.1"/>
    <property type="molecule type" value="Genomic_DNA"/>
</dbReference>
<evidence type="ECO:0000313" key="4">
    <source>
        <dbReference type="Proteomes" id="UP000294614"/>
    </source>
</evidence>
<dbReference type="NCBIfam" id="TIGR00256">
    <property type="entry name" value="D-aminoacyl-tRNA deacylase"/>
    <property type="match status" value="1"/>
</dbReference>
<keyword evidence="2" id="KW-0820">tRNA-binding</keyword>
<dbReference type="GO" id="GO:0043908">
    <property type="term" value="F:Ser(Gly)-tRNA(Ala) hydrolase activity"/>
    <property type="evidence" value="ECO:0007669"/>
    <property type="project" value="UniProtKB-UniRule"/>
</dbReference>
<sequence>MKAVVQRVSSASVRIDGRVHSEIGKGLVVLLGVERGDTEDMCAEMAHKTVNLRIFEDEHGKMGRSVKDIGGGIIIVSQFTIAGNCKKGLRPDFMNAMNPDTANAYYEKFISLCKGLYDPSKIGTGVFAADMKVGLENDGPVTIILELAPKQ</sequence>
<comment type="catalytic activity">
    <reaction evidence="2">
        <text>glycyl-tRNA(Ala) + H2O = tRNA(Ala) + glycine + H(+)</text>
        <dbReference type="Rhea" id="RHEA:53744"/>
        <dbReference type="Rhea" id="RHEA-COMP:9657"/>
        <dbReference type="Rhea" id="RHEA-COMP:13640"/>
        <dbReference type="ChEBI" id="CHEBI:15377"/>
        <dbReference type="ChEBI" id="CHEBI:15378"/>
        <dbReference type="ChEBI" id="CHEBI:57305"/>
        <dbReference type="ChEBI" id="CHEBI:78442"/>
        <dbReference type="ChEBI" id="CHEBI:78522"/>
    </reaction>
</comment>
<comment type="caution">
    <text evidence="3">The sequence shown here is derived from an EMBL/GenBank/DDBJ whole genome shotgun (WGS) entry which is preliminary data.</text>
</comment>
<dbReference type="InterPro" id="IPR023509">
    <property type="entry name" value="DTD-like_sf"/>
</dbReference>
<dbReference type="PANTHER" id="PTHR10472:SF5">
    <property type="entry name" value="D-AMINOACYL-TRNA DEACYLASE 1"/>
    <property type="match status" value="1"/>
</dbReference>
<comment type="function">
    <text evidence="2">An aminoacyl-tRNA editing enzyme that deacylates mischarged D-aminoacyl-tRNAs. Also deacylates mischarged glycyl-tRNA(Ala), protecting cells against glycine mischarging by AlaRS. Acts via tRNA-based rather than protein-based catalysis; rejects L-amino acids rather than detecting D-amino acids in the active site. By recycling D-aminoacyl-tRNA to D-amino acids and free tRNA molecules, this enzyme counteracts the toxicity associated with the formation of D-aminoacyl-tRNA entities in vivo and helps enforce protein L-homochirality.</text>
</comment>
<protein>
    <recommendedName>
        <fullName evidence="2">D-aminoacyl-tRNA deacylase</fullName>
        <shortName evidence="2">DTD</shortName>
        <ecNumber evidence="2">3.1.1.96</ecNumber>
    </recommendedName>
    <alternativeName>
        <fullName evidence="2">Gly-tRNA(Ala) deacylase</fullName>
        <ecNumber evidence="2">3.1.1.-</ecNumber>
    </alternativeName>
</protein>
<dbReference type="GO" id="GO:0051500">
    <property type="term" value="F:D-tyrosyl-tRNA(Tyr) deacylase activity"/>
    <property type="evidence" value="ECO:0007669"/>
    <property type="project" value="TreeGrafter"/>
</dbReference>
<dbReference type="Pfam" id="PF02580">
    <property type="entry name" value="Tyr_Deacylase"/>
    <property type="match status" value="1"/>
</dbReference>
<accession>A0A4R1K8N5</accession>
<dbReference type="EC" id="3.1.1.96" evidence="2"/>
<keyword evidence="2" id="KW-0378">Hydrolase</keyword>
<organism evidence="3 4">
    <name type="scientific">Seleniivibrio woodruffii</name>
    <dbReference type="NCBI Taxonomy" id="1078050"/>
    <lineage>
        <taxon>Bacteria</taxon>
        <taxon>Pseudomonadati</taxon>
        <taxon>Deferribacterota</taxon>
        <taxon>Deferribacteres</taxon>
        <taxon>Deferribacterales</taxon>
        <taxon>Geovibrionaceae</taxon>
        <taxon>Seleniivibrio</taxon>
    </lineage>
</organism>
<dbReference type="GO" id="GO:0106026">
    <property type="term" value="F:Gly-tRNA(Ala) deacylase activity"/>
    <property type="evidence" value="ECO:0007669"/>
    <property type="project" value="UniProtKB-UniRule"/>
</dbReference>
<dbReference type="HAMAP" id="MF_00518">
    <property type="entry name" value="Deacylase_Dtd"/>
    <property type="match status" value="1"/>
</dbReference>
<evidence type="ECO:0000313" key="3">
    <source>
        <dbReference type="EMBL" id="TCK60716.1"/>
    </source>
</evidence>
<comment type="subunit">
    <text evidence="2">Homodimer.</text>
</comment>
<dbReference type="OrthoDB" id="9801395at2"/>
<dbReference type="GO" id="GO:0000049">
    <property type="term" value="F:tRNA binding"/>
    <property type="evidence" value="ECO:0007669"/>
    <property type="project" value="UniProtKB-UniRule"/>
</dbReference>
<dbReference type="PANTHER" id="PTHR10472">
    <property type="entry name" value="D-TYROSYL-TRNA TYR DEACYLASE"/>
    <property type="match status" value="1"/>
</dbReference>
<dbReference type="AlphaFoldDB" id="A0A4R1K8N5"/>
<comment type="subcellular location">
    <subcellularLocation>
        <location evidence="2">Cytoplasm</location>
    </subcellularLocation>
</comment>
<dbReference type="Gene3D" id="3.50.80.10">
    <property type="entry name" value="D-tyrosyl-tRNA(Tyr) deacylase"/>
    <property type="match status" value="1"/>
</dbReference>
<keyword evidence="4" id="KW-1185">Reference proteome</keyword>
<comment type="domain">
    <text evidence="2">A Gly-cisPro motif from one monomer fits into the active site of the other monomer to allow specific chiral rejection of L-amino acids.</text>
</comment>
<dbReference type="RefSeq" id="WP_132873586.1">
    <property type="nucleotide sequence ID" value="NZ_JBLJBI010000028.1"/>
</dbReference>
<dbReference type="GO" id="GO:0019478">
    <property type="term" value="P:D-amino acid catabolic process"/>
    <property type="evidence" value="ECO:0007669"/>
    <property type="project" value="UniProtKB-UniRule"/>
</dbReference>
<dbReference type="EC" id="3.1.1.-" evidence="2"/>
<dbReference type="CDD" id="cd00563">
    <property type="entry name" value="Dtyr_deacylase"/>
    <property type="match status" value="1"/>
</dbReference>
<dbReference type="SUPFAM" id="SSF69500">
    <property type="entry name" value="DTD-like"/>
    <property type="match status" value="1"/>
</dbReference>